<feature type="chain" id="PRO_5045578752" evidence="1">
    <location>
        <begin position="25"/>
        <end position="462"/>
    </location>
</feature>
<gene>
    <name evidence="2" type="ORF">HCN52_13630</name>
</gene>
<dbReference type="Proteomes" id="UP000727056">
    <property type="component" value="Unassembled WGS sequence"/>
</dbReference>
<protein>
    <submittedName>
        <fullName evidence="2">Extracellular solute-binding protein</fullName>
    </submittedName>
</protein>
<proteinExistence type="predicted"/>
<feature type="signal peptide" evidence="1">
    <location>
        <begin position="1"/>
        <end position="24"/>
    </location>
</feature>
<dbReference type="InterPro" id="IPR050490">
    <property type="entry name" value="Bact_solute-bd_prot1"/>
</dbReference>
<dbReference type="PANTHER" id="PTHR43649:SF14">
    <property type="entry name" value="BLR3389 PROTEIN"/>
    <property type="match status" value="1"/>
</dbReference>
<dbReference type="InterPro" id="IPR006059">
    <property type="entry name" value="SBP"/>
</dbReference>
<evidence type="ECO:0000256" key="1">
    <source>
        <dbReference type="SAM" id="SignalP"/>
    </source>
</evidence>
<dbReference type="PROSITE" id="PS51318">
    <property type="entry name" value="TAT"/>
    <property type="match status" value="1"/>
</dbReference>
<comment type="caution">
    <text evidence="2">The sequence shown here is derived from an EMBL/GenBank/DDBJ whole genome shotgun (WGS) entry which is preliminary data.</text>
</comment>
<reference evidence="2 3" key="1">
    <citation type="submission" date="2020-03" db="EMBL/GenBank/DDBJ databases">
        <title>Draft genome of Streptomyces sp. ventii, isolated from the Axial Seamount in the Pacific Ocean, and resequencing of the two type strains Streptomyces lonarensis strain NCL 716 and Streptomyces bohaiensis strain 11A07.</title>
        <authorList>
            <person name="Loughran R.M."/>
            <person name="Pfannmuller K.M."/>
            <person name="Wasson B.J."/>
            <person name="Deadmond M.C."/>
            <person name="Paddock B.E."/>
            <person name="Koyack M.J."/>
            <person name="Gallegos D.A."/>
            <person name="Mitchell E.A."/>
            <person name="Ushijima B."/>
            <person name="Saw J.H."/>
            <person name="Mcphail K.L."/>
            <person name="Videau P."/>
        </authorList>
    </citation>
    <scope>NUCLEOTIDE SEQUENCE [LARGE SCALE GENOMIC DNA]</scope>
    <source>
        <strain evidence="2 3">11A07</strain>
    </source>
</reference>
<name>A0ABX1CA11_9ACTN</name>
<accession>A0ABX1CA11</accession>
<organism evidence="2 3">
    <name type="scientific">Streptomyces bohaiensis</name>
    <dbReference type="NCBI Taxonomy" id="1431344"/>
    <lineage>
        <taxon>Bacteria</taxon>
        <taxon>Bacillati</taxon>
        <taxon>Actinomycetota</taxon>
        <taxon>Actinomycetes</taxon>
        <taxon>Kitasatosporales</taxon>
        <taxon>Streptomycetaceae</taxon>
        <taxon>Streptomyces</taxon>
    </lineage>
</organism>
<dbReference type="InterPro" id="IPR006311">
    <property type="entry name" value="TAT_signal"/>
</dbReference>
<keyword evidence="1" id="KW-0732">Signal</keyword>
<evidence type="ECO:0000313" key="3">
    <source>
        <dbReference type="Proteomes" id="UP000727056"/>
    </source>
</evidence>
<sequence>MTVFTRRAVAMTGAAAAVSLTLTACGSGGGSSADADSLVISANAIAGGKNEQEAKWIEEWVIPNFVEHKKEKDDLDVDVSFDASGVDDEQYKTKLALDLQGGSGPDIMNLDGIWIGEFAQAGYIKPLTEVVTQADFWEGWDQIPEAVQKLGSFENERYGIPAGTDGRVLFYNKDLFEQAGLDRDWQPESWDELIEAAEALAGLDGVTPVQLNAGTAMGEATTMQGFLPLLAGAGEHIWDKGKWRGESEAVTETLGLYETIFGDELGDPLLQQEAQGRDKSFEQFSDGRIGILLEGDYFWRSVVHPELGIAPMEDRDEVVGYAKIPAIAPGKGIHGQDYASMSGGSARVVNPETDNPELAFELLTFMNSDEALKALLEGEARITARTDTNADVLADDPMLTFVADEVLPITAYRPGLAEYTRVSTLLQEATAAVVSGSSAADVAASYRDKLEGVVGGAGNITN</sequence>
<dbReference type="Pfam" id="PF01547">
    <property type="entry name" value="SBP_bac_1"/>
    <property type="match status" value="1"/>
</dbReference>
<keyword evidence="3" id="KW-1185">Reference proteome</keyword>
<dbReference type="PANTHER" id="PTHR43649">
    <property type="entry name" value="ARABINOSE-BINDING PROTEIN-RELATED"/>
    <property type="match status" value="1"/>
</dbReference>
<dbReference type="RefSeq" id="WP_168088711.1">
    <property type="nucleotide sequence ID" value="NZ_BHZH01000468.1"/>
</dbReference>
<evidence type="ECO:0000313" key="2">
    <source>
        <dbReference type="EMBL" id="NJQ15962.1"/>
    </source>
</evidence>
<dbReference type="EMBL" id="JAAVJC010000108">
    <property type="protein sequence ID" value="NJQ15962.1"/>
    <property type="molecule type" value="Genomic_DNA"/>
</dbReference>
<dbReference type="Gene3D" id="3.40.190.10">
    <property type="entry name" value="Periplasmic binding protein-like II"/>
    <property type="match status" value="2"/>
</dbReference>
<dbReference type="PROSITE" id="PS51257">
    <property type="entry name" value="PROKAR_LIPOPROTEIN"/>
    <property type="match status" value="1"/>
</dbReference>
<dbReference type="SUPFAM" id="SSF53850">
    <property type="entry name" value="Periplasmic binding protein-like II"/>
    <property type="match status" value="1"/>
</dbReference>